<feature type="domain" description="Sld7 C-terminal" evidence="1">
    <location>
        <begin position="13"/>
        <end position="78"/>
    </location>
</feature>
<dbReference type="InParanoid" id="F4RI04"/>
<evidence type="ECO:0000313" key="2">
    <source>
        <dbReference type="EMBL" id="EGG08039.1"/>
    </source>
</evidence>
<evidence type="ECO:0000259" key="1">
    <source>
        <dbReference type="Pfam" id="PF18596"/>
    </source>
</evidence>
<dbReference type="KEGG" id="mlr:MELLADRAFT_71575"/>
<dbReference type="EMBL" id="GL883102">
    <property type="protein sequence ID" value="EGG08039.1"/>
    <property type="molecule type" value="Genomic_DNA"/>
</dbReference>
<reference evidence="3" key="1">
    <citation type="journal article" date="2011" name="Proc. Natl. Acad. Sci. U.S.A.">
        <title>Obligate biotrophy features unraveled by the genomic analysis of rust fungi.</title>
        <authorList>
            <person name="Duplessis S."/>
            <person name="Cuomo C.A."/>
            <person name="Lin Y.-C."/>
            <person name="Aerts A."/>
            <person name="Tisserant E."/>
            <person name="Veneault-Fourrey C."/>
            <person name="Joly D.L."/>
            <person name="Hacquard S."/>
            <person name="Amselem J."/>
            <person name="Cantarel B.L."/>
            <person name="Chiu R."/>
            <person name="Coutinho P.M."/>
            <person name="Feau N."/>
            <person name="Field M."/>
            <person name="Frey P."/>
            <person name="Gelhaye E."/>
            <person name="Goldberg J."/>
            <person name="Grabherr M.G."/>
            <person name="Kodira C.D."/>
            <person name="Kohler A."/>
            <person name="Kuees U."/>
            <person name="Lindquist E.A."/>
            <person name="Lucas S.M."/>
            <person name="Mago R."/>
            <person name="Mauceli E."/>
            <person name="Morin E."/>
            <person name="Murat C."/>
            <person name="Pangilinan J.L."/>
            <person name="Park R."/>
            <person name="Pearson M."/>
            <person name="Quesneville H."/>
            <person name="Rouhier N."/>
            <person name="Sakthikumar S."/>
            <person name="Salamov A.A."/>
            <person name="Schmutz J."/>
            <person name="Selles B."/>
            <person name="Shapiro H."/>
            <person name="Tanguay P."/>
            <person name="Tuskan G.A."/>
            <person name="Henrissat B."/>
            <person name="Van de Peer Y."/>
            <person name="Rouze P."/>
            <person name="Ellis J.G."/>
            <person name="Dodds P.N."/>
            <person name="Schein J.E."/>
            <person name="Zhong S."/>
            <person name="Hamelin R.C."/>
            <person name="Grigoriev I.V."/>
            <person name="Szabo L.J."/>
            <person name="Martin F."/>
        </authorList>
    </citation>
    <scope>NUCLEOTIDE SEQUENCE [LARGE SCALE GENOMIC DNA]</scope>
    <source>
        <strain evidence="3">98AG31 / pathotype 3-4-7</strain>
    </source>
</reference>
<name>F4RI04_MELLP</name>
<accession>F4RI04</accession>
<evidence type="ECO:0000313" key="3">
    <source>
        <dbReference type="Proteomes" id="UP000001072"/>
    </source>
</evidence>
<dbReference type="InterPro" id="IPR041260">
    <property type="entry name" value="Sld7_C"/>
</dbReference>
<gene>
    <name evidence="2" type="ORF">MELLADRAFT_71575</name>
</gene>
<dbReference type="Pfam" id="PF18596">
    <property type="entry name" value="Sld7_C"/>
    <property type="match status" value="1"/>
</dbReference>
<dbReference type="GeneID" id="18931864"/>
<dbReference type="AlphaFoldDB" id="F4RI04"/>
<dbReference type="VEuPathDB" id="FungiDB:MELLADRAFT_71575"/>
<keyword evidence="3" id="KW-1185">Reference proteome</keyword>
<protein>
    <recommendedName>
        <fullName evidence="1">Sld7 C-terminal domain-containing protein</fullName>
    </recommendedName>
</protein>
<proteinExistence type="predicted"/>
<dbReference type="HOGENOM" id="CLU_2347132_0_0_1"/>
<dbReference type="Proteomes" id="UP000001072">
    <property type="component" value="Unassembled WGS sequence"/>
</dbReference>
<organism evidence="3">
    <name type="scientific">Melampsora larici-populina (strain 98AG31 / pathotype 3-4-7)</name>
    <name type="common">Poplar leaf rust fungus</name>
    <dbReference type="NCBI Taxonomy" id="747676"/>
    <lineage>
        <taxon>Eukaryota</taxon>
        <taxon>Fungi</taxon>
        <taxon>Dikarya</taxon>
        <taxon>Basidiomycota</taxon>
        <taxon>Pucciniomycotina</taxon>
        <taxon>Pucciniomycetes</taxon>
        <taxon>Pucciniales</taxon>
        <taxon>Melampsoraceae</taxon>
        <taxon>Melampsora</taxon>
    </lineage>
</organism>
<dbReference type="OrthoDB" id="5599874at2759"/>
<sequence>MNSSKKATGHLTANKALIRKLALASLSSRGIDKGHADFKDLFAAVCRGVQFAMRKELEVQEIDKTLTQGFVDGHLAMYKIMTPVESVMLAMKLGTTT</sequence>
<dbReference type="RefSeq" id="XP_007408804.1">
    <property type="nucleotide sequence ID" value="XM_007408742.1"/>
</dbReference>